<evidence type="ECO:0000313" key="3">
    <source>
        <dbReference type="Proteomes" id="UP000597459"/>
    </source>
</evidence>
<keyword evidence="3" id="KW-1185">Reference proteome</keyword>
<protein>
    <submittedName>
        <fullName evidence="2">Uncharacterized protein</fullName>
    </submittedName>
</protein>
<dbReference type="AlphaFoldDB" id="A0A967B8V1"/>
<comment type="caution">
    <text evidence="2">The sequence shown here is derived from an EMBL/GenBank/DDBJ whole genome shotgun (WGS) entry which is preliminary data.</text>
</comment>
<evidence type="ECO:0000313" key="2">
    <source>
        <dbReference type="EMBL" id="NHO55259.1"/>
    </source>
</evidence>
<dbReference type="Proteomes" id="UP000597459">
    <property type="component" value="Unassembled WGS sequence"/>
</dbReference>
<gene>
    <name evidence="2" type="ORF">GOB87_15160</name>
</gene>
<dbReference type="EMBL" id="WOTH01000058">
    <property type="protein sequence ID" value="NHO55259.1"/>
    <property type="molecule type" value="Genomic_DNA"/>
</dbReference>
<reference evidence="2" key="1">
    <citation type="submission" date="2019-11" db="EMBL/GenBank/DDBJ databases">
        <title>Description of new Acetobacter species.</title>
        <authorList>
            <person name="Cleenwerck I."/>
            <person name="Sombolestani A.S."/>
        </authorList>
    </citation>
    <scope>NUCLEOTIDE SEQUENCE</scope>
    <source>
        <strain evidence="2">LMG 1626</strain>
    </source>
</reference>
<proteinExistence type="predicted"/>
<accession>A0A967B8V1</accession>
<evidence type="ECO:0000256" key="1">
    <source>
        <dbReference type="SAM" id="MobiDB-lite"/>
    </source>
</evidence>
<organism evidence="2 3">
    <name type="scientific">Acetobacter estunensis</name>
    <dbReference type="NCBI Taxonomy" id="104097"/>
    <lineage>
        <taxon>Bacteria</taxon>
        <taxon>Pseudomonadati</taxon>
        <taxon>Pseudomonadota</taxon>
        <taxon>Alphaproteobacteria</taxon>
        <taxon>Acetobacterales</taxon>
        <taxon>Acetobacteraceae</taxon>
        <taxon>Acetobacter</taxon>
    </lineage>
</organism>
<dbReference type="RefSeq" id="WP_166318753.1">
    <property type="nucleotide sequence ID" value="NZ_WOTH01000058.1"/>
</dbReference>
<feature type="region of interest" description="Disordered" evidence="1">
    <location>
        <begin position="59"/>
        <end position="78"/>
    </location>
</feature>
<name>A0A967B8V1_9PROT</name>
<sequence length="78" mass="8600">MSMSDATTLMKIAARMIPVDRPEWRGPAISQGNAGDEPMMHGFEMAEVKSSPAIRFARKKSARSKPLLLTHEPTSESE</sequence>